<evidence type="ECO:0000313" key="3">
    <source>
        <dbReference type="Proteomes" id="UP001168552"/>
    </source>
</evidence>
<accession>A0ABT8F2N2</accession>
<feature type="transmembrane region" description="Helical" evidence="1">
    <location>
        <begin position="96"/>
        <end position="113"/>
    </location>
</feature>
<evidence type="ECO:0000256" key="1">
    <source>
        <dbReference type="SAM" id="Phobius"/>
    </source>
</evidence>
<comment type="caution">
    <text evidence="2">The sequence shown here is derived from an EMBL/GenBank/DDBJ whole genome shotgun (WGS) entry which is preliminary data.</text>
</comment>
<keyword evidence="1" id="KW-0812">Transmembrane</keyword>
<proteinExistence type="predicted"/>
<dbReference type="EMBL" id="JAUHJS010000002">
    <property type="protein sequence ID" value="MDN4164715.1"/>
    <property type="molecule type" value="Genomic_DNA"/>
</dbReference>
<feature type="transmembrane region" description="Helical" evidence="1">
    <location>
        <begin position="73"/>
        <end position="90"/>
    </location>
</feature>
<dbReference type="RefSeq" id="WP_320003242.1">
    <property type="nucleotide sequence ID" value="NZ_JAUHJS010000002.1"/>
</dbReference>
<organism evidence="2 3">
    <name type="scientific">Shiella aurantiaca</name>
    <dbReference type="NCBI Taxonomy" id="3058365"/>
    <lineage>
        <taxon>Bacteria</taxon>
        <taxon>Pseudomonadati</taxon>
        <taxon>Bacteroidota</taxon>
        <taxon>Cytophagia</taxon>
        <taxon>Cytophagales</taxon>
        <taxon>Shiellaceae</taxon>
        <taxon>Shiella</taxon>
    </lineage>
</organism>
<evidence type="ECO:0008006" key="4">
    <source>
        <dbReference type="Google" id="ProtNLM"/>
    </source>
</evidence>
<keyword evidence="3" id="KW-1185">Reference proteome</keyword>
<keyword evidence="1" id="KW-1133">Transmembrane helix</keyword>
<gene>
    <name evidence="2" type="ORF">QWY31_04330</name>
</gene>
<sequence length="119" mass="14123">MKLPSLVRLPKYKRFNLEPRYYDAIKEEMRERTERIKREMEMKENPETLSEGMRSSMGHAFARRSAREQGASTLQLLLMLFLLVGVFGYLYWGNVALYTLAIMVVPAYLFYRFKGRVKE</sequence>
<keyword evidence="1" id="KW-0472">Membrane</keyword>
<name>A0ABT8F2N2_9BACT</name>
<reference evidence="2" key="1">
    <citation type="submission" date="2023-06" db="EMBL/GenBank/DDBJ databases">
        <title>Cytophagales bacterium Strain LB-30, isolated from soil.</title>
        <authorList>
            <person name="Liu B."/>
        </authorList>
    </citation>
    <scope>NUCLEOTIDE SEQUENCE</scope>
    <source>
        <strain evidence="2">LB-30</strain>
    </source>
</reference>
<evidence type="ECO:0000313" key="2">
    <source>
        <dbReference type="EMBL" id="MDN4164715.1"/>
    </source>
</evidence>
<dbReference type="Proteomes" id="UP001168552">
    <property type="component" value="Unassembled WGS sequence"/>
</dbReference>
<protein>
    <recommendedName>
        <fullName evidence="4">DUF2335 domain-containing protein</fullName>
    </recommendedName>
</protein>